<comment type="caution">
    <text evidence="2">The sequence shown here is derived from an EMBL/GenBank/DDBJ whole genome shotgun (WGS) entry which is preliminary data.</text>
</comment>
<gene>
    <name evidence="2" type="ORF">J5X75_04015</name>
</gene>
<reference evidence="2 3" key="1">
    <citation type="submission" date="2021-03" db="EMBL/GenBank/DDBJ databases">
        <title>Actinoplanes flavus sp. nov., a novel actinomycete isolated from Coconut Palm rhizosphere soil.</title>
        <authorList>
            <person name="Luo X."/>
        </authorList>
    </citation>
    <scope>NUCLEOTIDE SEQUENCE [LARGE SCALE GENOMIC DNA]</scope>
    <source>
        <strain evidence="2 3">NEAU-H7</strain>
    </source>
</reference>
<organism evidence="2 3">
    <name type="scientific">Actinoplanes flavus</name>
    <dbReference type="NCBI Taxonomy" id="2820290"/>
    <lineage>
        <taxon>Bacteria</taxon>
        <taxon>Bacillati</taxon>
        <taxon>Actinomycetota</taxon>
        <taxon>Actinomycetes</taxon>
        <taxon>Micromonosporales</taxon>
        <taxon>Micromonosporaceae</taxon>
        <taxon>Actinoplanes</taxon>
    </lineage>
</organism>
<dbReference type="EMBL" id="JAGFNS010000002">
    <property type="protein sequence ID" value="MBO3736685.1"/>
    <property type="molecule type" value="Genomic_DNA"/>
</dbReference>
<proteinExistence type="predicted"/>
<dbReference type="Proteomes" id="UP000679690">
    <property type="component" value="Unassembled WGS sequence"/>
</dbReference>
<evidence type="ECO:0000313" key="3">
    <source>
        <dbReference type="Proteomes" id="UP000679690"/>
    </source>
</evidence>
<keyword evidence="3" id="KW-1185">Reference proteome</keyword>
<dbReference type="RefSeq" id="WP_208465903.1">
    <property type="nucleotide sequence ID" value="NZ_JAGFNS010000002.1"/>
</dbReference>
<protein>
    <submittedName>
        <fullName evidence="2">Uncharacterized protein</fullName>
    </submittedName>
</protein>
<name>A0ABS3UD36_9ACTN</name>
<evidence type="ECO:0000313" key="2">
    <source>
        <dbReference type="EMBL" id="MBO3736685.1"/>
    </source>
</evidence>
<sequence>MMDFWYRYNAHWANAGSSEQPSIRWAAAASRYANQFSVYGDNMASRGPRPEPTGNPQSHRDPGSGALDDPAVAGPLAALCAALAGGENAVAVWLGWFGNLPALVRSGSATIADLGGGPVDARTVFWRASGLRPVAPGDRPPSLPEAWRVRVDGDTLTGVDTHYGDQAAQFACDWGPAPGDPQPALAPDWLSAARDQQAVALVAVDLPQALGNADDTTITAALAAEAAAGRLFAGLARLDETGSV</sequence>
<evidence type="ECO:0000256" key="1">
    <source>
        <dbReference type="SAM" id="MobiDB-lite"/>
    </source>
</evidence>
<feature type="region of interest" description="Disordered" evidence="1">
    <location>
        <begin position="43"/>
        <end position="68"/>
    </location>
</feature>
<accession>A0ABS3UD36</accession>